<dbReference type="SUPFAM" id="SSF50370">
    <property type="entry name" value="Ricin B-like lectins"/>
    <property type="match status" value="2"/>
</dbReference>
<dbReference type="GO" id="GO:0016798">
    <property type="term" value="F:hydrolase activity, acting on glycosyl bonds"/>
    <property type="evidence" value="ECO:0007669"/>
    <property type="project" value="InterPro"/>
</dbReference>
<dbReference type="SUPFAM" id="SSF55486">
    <property type="entry name" value="Metalloproteases ('zincins'), catalytic domain"/>
    <property type="match status" value="1"/>
</dbReference>
<dbReference type="Gene3D" id="2.80.10.50">
    <property type="match status" value="2"/>
</dbReference>
<comment type="caution">
    <text evidence="4">The sequence shown here is derived from an EMBL/GenBank/DDBJ whole genome shotgun (WGS) entry which is preliminary data.</text>
</comment>
<name>A0A316EHV0_9ACTN</name>
<dbReference type="Proteomes" id="UP000245697">
    <property type="component" value="Unassembled WGS sequence"/>
</dbReference>
<feature type="domain" description="Ricin B lectin" evidence="3">
    <location>
        <begin position="316"/>
        <end position="453"/>
    </location>
</feature>
<feature type="domain" description="Ricin B lectin" evidence="3">
    <location>
        <begin position="463"/>
        <end position="597"/>
    </location>
</feature>
<dbReference type="RefSeq" id="WP_109602319.1">
    <property type="nucleotide sequence ID" value="NZ_BONA01000091.1"/>
</dbReference>
<dbReference type="GO" id="GO:0030246">
    <property type="term" value="F:carbohydrate binding"/>
    <property type="evidence" value="ECO:0007669"/>
    <property type="project" value="UniProtKB-KW"/>
</dbReference>
<keyword evidence="2" id="KW-0732">Signal</keyword>
<dbReference type="InterPro" id="IPR035992">
    <property type="entry name" value="Ricin_B-like_lectins"/>
</dbReference>
<evidence type="ECO:0000259" key="3">
    <source>
        <dbReference type="SMART" id="SM00458"/>
    </source>
</evidence>
<dbReference type="EMBL" id="QGGR01000035">
    <property type="protein sequence ID" value="PWK31035.1"/>
    <property type="molecule type" value="Genomic_DNA"/>
</dbReference>
<feature type="signal peptide" evidence="2">
    <location>
        <begin position="1"/>
        <end position="27"/>
    </location>
</feature>
<dbReference type="SMART" id="SM00458">
    <property type="entry name" value="RICIN"/>
    <property type="match status" value="2"/>
</dbReference>
<dbReference type="InterPro" id="IPR000772">
    <property type="entry name" value="Ricin_B_lectin"/>
</dbReference>
<evidence type="ECO:0000313" key="4">
    <source>
        <dbReference type="EMBL" id="PWK31035.1"/>
    </source>
</evidence>
<proteinExistence type="predicted"/>
<dbReference type="Gene3D" id="2.60.120.260">
    <property type="entry name" value="Galactose-binding domain-like"/>
    <property type="match status" value="1"/>
</dbReference>
<evidence type="ECO:0000256" key="2">
    <source>
        <dbReference type="SAM" id="SignalP"/>
    </source>
</evidence>
<dbReference type="InterPro" id="IPR003305">
    <property type="entry name" value="CenC_carb-bd"/>
</dbReference>
<gene>
    <name evidence="4" type="ORF">BC793_13532</name>
</gene>
<keyword evidence="4" id="KW-0430">Lectin</keyword>
<dbReference type="OrthoDB" id="9802600at2"/>
<keyword evidence="1" id="KW-0378">Hydrolase</keyword>
<dbReference type="CDD" id="cd00161">
    <property type="entry name" value="beta-trefoil_Ricin-like"/>
    <property type="match status" value="3"/>
</dbReference>
<organism evidence="4 5">
    <name type="scientific">Actinoplanes xinjiangensis</name>
    <dbReference type="NCBI Taxonomy" id="512350"/>
    <lineage>
        <taxon>Bacteria</taxon>
        <taxon>Bacillati</taxon>
        <taxon>Actinomycetota</taxon>
        <taxon>Actinomycetes</taxon>
        <taxon>Micromonosporales</taxon>
        <taxon>Micromonosporaceae</taxon>
        <taxon>Actinoplanes</taxon>
    </lineage>
</organism>
<accession>A0A316EHV0</accession>
<keyword evidence="5" id="KW-1185">Reference proteome</keyword>
<dbReference type="AlphaFoldDB" id="A0A316EHV0"/>
<dbReference type="PROSITE" id="PS50231">
    <property type="entry name" value="RICIN_B_LECTIN"/>
    <property type="match status" value="2"/>
</dbReference>
<evidence type="ECO:0000256" key="1">
    <source>
        <dbReference type="ARBA" id="ARBA00022801"/>
    </source>
</evidence>
<dbReference type="Pfam" id="PF14200">
    <property type="entry name" value="RicinB_lectin_2"/>
    <property type="match status" value="2"/>
</dbReference>
<protein>
    <submittedName>
        <fullName evidence="4">Ricin-type beta-trefoil lectin protein</fullName>
    </submittedName>
</protein>
<feature type="chain" id="PRO_5016257280" evidence="2">
    <location>
        <begin position="28"/>
        <end position="746"/>
    </location>
</feature>
<reference evidence="4 5" key="1">
    <citation type="submission" date="2018-05" db="EMBL/GenBank/DDBJ databases">
        <title>Genomic Encyclopedia of Archaeal and Bacterial Type Strains, Phase II (KMG-II): from individual species to whole genera.</title>
        <authorList>
            <person name="Goeker M."/>
        </authorList>
    </citation>
    <scope>NUCLEOTIDE SEQUENCE [LARGE SCALE GENOMIC DNA]</scope>
    <source>
        <strain evidence="4 5">DSM 45184</strain>
    </source>
</reference>
<dbReference type="SUPFAM" id="SSF49785">
    <property type="entry name" value="Galactose-binding domain-like"/>
    <property type="match status" value="1"/>
</dbReference>
<dbReference type="InterPro" id="IPR008979">
    <property type="entry name" value="Galactose-bd-like_sf"/>
</dbReference>
<sequence length="746" mass="78315">MRLRKSVLSAAVLLMISGLGVPSTAAAAEPPRPTAEYDVFPGADPPGTYTGPRAASIPGAGTRALTGGPFTGFTCDGTDGPRVEVLYVREATMTNRYTALQPIIQGWLIQADAAWNDGAARGGRSRHIRFLTETSGGSCQAVVRNVVVPAGALATFATSTAAVRALGYTRTDRKYMMLTEGTSVCGVGERYNDDSPGATNLNNTSIAFARVDAGCWGANAIAHELGHTFGAVQPSAPHATTGGGHCSQRFDMMCYGGIPTYDCTEWDAERLPDCAADDYFNVAPPAGSYLATRWNTANSVYLRAGTSVDNAHYPRPGLAYTIRNVASGRALDIDPATGTGSDPLRYLYATTADPASATQKWLLGYQTGTQIMNNKSLLCLDSAYSGVTAGTRALQYTCANQDGMHWAYLPHADGSFTVLNSLSGLALTQPTAAGSLIDQQVYTGATSQRWTFTALADQAPLSDGYGYHVSALNNRETLAAPADAVAGSAVTHAVAGTAARQQWRLVASGASWQLKNIADGTLCVGNDQSTTAGQALTLQVCGTATGQQWTPRRVADGRYMLVNRHSGLAMTMTTAAGSAVQQQALNVDNRAQVFAFAYSGALPETPAVNLLANGGFTDNTDGWWFSDNITASTTGGRLTATVAGGAGEPWEAMLGQSGLPLETGATYVLSFDASTSGPVDIIATVELSDDPWTDAFTQVVALTPTAGRYSYRFTSNLTTDAGQVQFQLGRPDGYSLVLDDIALIRQ</sequence>
<evidence type="ECO:0000313" key="5">
    <source>
        <dbReference type="Proteomes" id="UP000245697"/>
    </source>
</evidence>
<dbReference type="Pfam" id="PF02018">
    <property type="entry name" value="CBM_4_9"/>
    <property type="match status" value="1"/>
</dbReference>